<feature type="compositionally biased region" description="Polar residues" evidence="1">
    <location>
        <begin position="52"/>
        <end position="62"/>
    </location>
</feature>
<dbReference type="EnsemblPlants" id="OMERI01G02660.1">
    <property type="protein sequence ID" value="OMERI01G02660.1"/>
    <property type="gene ID" value="OMERI01G02660"/>
</dbReference>
<dbReference type="Gramene" id="OMERI01G02660.1">
    <property type="protein sequence ID" value="OMERI01G02660.1"/>
    <property type="gene ID" value="OMERI01G02660"/>
</dbReference>
<dbReference type="HOGENOM" id="CLU_072692_1_1_1"/>
<organism evidence="2">
    <name type="scientific">Oryza meridionalis</name>
    <dbReference type="NCBI Taxonomy" id="40149"/>
    <lineage>
        <taxon>Eukaryota</taxon>
        <taxon>Viridiplantae</taxon>
        <taxon>Streptophyta</taxon>
        <taxon>Embryophyta</taxon>
        <taxon>Tracheophyta</taxon>
        <taxon>Spermatophyta</taxon>
        <taxon>Magnoliopsida</taxon>
        <taxon>Liliopsida</taxon>
        <taxon>Poales</taxon>
        <taxon>Poaceae</taxon>
        <taxon>BOP clade</taxon>
        <taxon>Oryzoideae</taxon>
        <taxon>Oryzeae</taxon>
        <taxon>Oryzinae</taxon>
        <taxon>Oryza</taxon>
    </lineage>
</organism>
<name>A0A0E0BWZ6_9ORYZ</name>
<keyword evidence="3" id="KW-1185">Reference proteome</keyword>
<feature type="region of interest" description="Disordered" evidence="1">
    <location>
        <begin position="126"/>
        <end position="162"/>
    </location>
</feature>
<dbReference type="Pfam" id="PF02330">
    <property type="entry name" value="MAM33"/>
    <property type="match status" value="1"/>
</dbReference>
<dbReference type="Gene3D" id="3.10.280.10">
    <property type="entry name" value="Mitochondrial glycoprotein"/>
    <property type="match status" value="1"/>
</dbReference>
<evidence type="ECO:0000313" key="3">
    <source>
        <dbReference type="Proteomes" id="UP000008021"/>
    </source>
</evidence>
<evidence type="ECO:0000313" key="2">
    <source>
        <dbReference type="EnsemblPlants" id="OMERI01G02660.1"/>
    </source>
</evidence>
<reference evidence="2" key="2">
    <citation type="submission" date="2018-05" db="EMBL/GenBank/DDBJ databases">
        <title>OmerRS3 (Oryza meridionalis Reference Sequence Version 3).</title>
        <authorList>
            <person name="Zhang J."/>
            <person name="Kudrna D."/>
            <person name="Lee S."/>
            <person name="Talag J."/>
            <person name="Welchert J."/>
            <person name="Wing R.A."/>
        </authorList>
    </citation>
    <scope>NUCLEOTIDE SEQUENCE [LARGE SCALE GENOMIC DNA]</scope>
    <source>
        <strain evidence="2">cv. OR44</strain>
    </source>
</reference>
<dbReference type="AlphaFoldDB" id="A0A0E0BWZ6"/>
<accession>A0A0E0BWZ6</accession>
<protein>
    <recommendedName>
        <fullName evidence="4">Mitochondrial glycoprotein</fullName>
    </recommendedName>
</protein>
<dbReference type="STRING" id="40149.A0A0E0BWZ6"/>
<reference evidence="2" key="1">
    <citation type="submission" date="2015-04" db="UniProtKB">
        <authorList>
            <consortium name="EnsemblPlants"/>
        </authorList>
    </citation>
    <scope>IDENTIFICATION</scope>
</reference>
<proteinExistence type="predicted"/>
<evidence type="ECO:0008006" key="4">
    <source>
        <dbReference type="Google" id="ProtNLM"/>
    </source>
</evidence>
<dbReference type="PANTHER" id="PTHR10826:SF41">
    <property type="entry name" value="MITOCHONDRIAL GLYCOPROTEIN FAMILY PROTEIN"/>
    <property type="match status" value="1"/>
</dbReference>
<dbReference type="SUPFAM" id="SSF54529">
    <property type="entry name" value="Mitochondrial glycoprotein MAM33-like"/>
    <property type="match status" value="1"/>
</dbReference>
<dbReference type="FunFam" id="3.10.280.10:FF:000002">
    <property type="entry name" value="Mitochondrial glycoprotein family protein"/>
    <property type="match status" value="1"/>
</dbReference>
<sequence length="264" mass="29480">MALFAAARRAATSTLPLLRASASASGTTRGAAALLRPLAAASAARPQPRSMPFSSAPSTRPSSDGELLRIIDSEIKFAEESDDHDRVEEIPDNFPFKISDEKGFNSITLTRTYQGEKIEVLVSMPSLVTGDEPDHENEADEDRNEDDQEEETQKAPKSSIPLTVTISKGEEGPSLEFICTAYPDEILIDALSVMPSESGEDEMITYEGPDFNDLDENLQRAFHKYLEMRGITPMATNFLHEYMINKDSREYLIWLRRLKDFVRN</sequence>
<dbReference type="eggNOG" id="KOG2536">
    <property type="taxonomic scope" value="Eukaryota"/>
</dbReference>
<feature type="compositionally biased region" description="Acidic residues" evidence="1">
    <location>
        <begin position="131"/>
        <end position="150"/>
    </location>
</feature>
<evidence type="ECO:0000256" key="1">
    <source>
        <dbReference type="SAM" id="MobiDB-lite"/>
    </source>
</evidence>
<feature type="region of interest" description="Disordered" evidence="1">
    <location>
        <begin position="42"/>
        <end position="65"/>
    </location>
</feature>
<dbReference type="Proteomes" id="UP000008021">
    <property type="component" value="Chromosome 1"/>
</dbReference>
<dbReference type="PANTHER" id="PTHR10826">
    <property type="entry name" value="COMPLEMENT COMPONENT 1"/>
    <property type="match status" value="1"/>
</dbReference>
<dbReference type="GO" id="GO:0005759">
    <property type="term" value="C:mitochondrial matrix"/>
    <property type="evidence" value="ECO:0007669"/>
    <property type="project" value="InterPro"/>
</dbReference>
<dbReference type="InterPro" id="IPR036561">
    <property type="entry name" value="MAM33_sf"/>
</dbReference>
<dbReference type="InterPro" id="IPR003428">
    <property type="entry name" value="MAM33"/>
</dbReference>